<dbReference type="Proteomes" id="UP000032266">
    <property type="component" value="Chromosome"/>
</dbReference>
<sequence>MKSFITTALASLFKKRSKSKKKSRKTLQMWTLVILSMLVAFWFDMDPTILKELLSLLTVFLH</sequence>
<protein>
    <submittedName>
        <fullName evidence="2">Uncharacterized protein</fullName>
    </submittedName>
</protein>
<name>A0A0C5V469_9GAMM</name>
<keyword evidence="1" id="KW-0812">Transmembrane</keyword>
<dbReference type="HOGENOM" id="CLU_2897890_0_0_6"/>
<organism evidence="2 3">
    <name type="scientific">Gynuella sunshinyii YC6258</name>
    <dbReference type="NCBI Taxonomy" id="1445510"/>
    <lineage>
        <taxon>Bacteria</taxon>
        <taxon>Pseudomonadati</taxon>
        <taxon>Pseudomonadota</taxon>
        <taxon>Gammaproteobacteria</taxon>
        <taxon>Oceanospirillales</taxon>
        <taxon>Saccharospirillaceae</taxon>
        <taxon>Gynuella</taxon>
    </lineage>
</organism>
<keyword evidence="1" id="KW-0472">Membrane</keyword>
<proteinExistence type="predicted"/>
<reference evidence="2 3" key="1">
    <citation type="submission" date="2014-01" db="EMBL/GenBank/DDBJ databases">
        <title>Full genme sequencing of cellulolytic bacterium Gynuella sunshinyii YC6258T gen. nov., sp. nov.</title>
        <authorList>
            <person name="Khan H."/>
            <person name="Chung E.J."/>
            <person name="Chung Y.R."/>
        </authorList>
    </citation>
    <scope>NUCLEOTIDE SEQUENCE [LARGE SCALE GENOMIC DNA]</scope>
    <source>
        <strain evidence="2 3">YC6258</strain>
    </source>
</reference>
<feature type="transmembrane region" description="Helical" evidence="1">
    <location>
        <begin position="26"/>
        <end position="43"/>
    </location>
</feature>
<dbReference type="AlphaFoldDB" id="A0A0C5V469"/>
<accession>A0A0C5V469</accession>
<keyword evidence="1" id="KW-1133">Transmembrane helix</keyword>
<dbReference type="EMBL" id="CP007142">
    <property type="protein sequence ID" value="AJQ94245.1"/>
    <property type="molecule type" value="Genomic_DNA"/>
</dbReference>
<keyword evidence="3" id="KW-1185">Reference proteome</keyword>
<evidence type="ECO:0000256" key="1">
    <source>
        <dbReference type="SAM" id="Phobius"/>
    </source>
</evidence>
<evidence type="ECO:0000313" key="3">
    <source>
        <dbReference type="Proteomes" id="UP000032266"/>
    </source>
</evidence>
<dbReference type="STRING" id="1445510.YC6258_02207"/>
<gene>
    <name evidence="2" type="ORF">YC6258_02207</name>
</gene>
<dbReference type="KEGG" id="gsn:YC6258_02207"/>
<evidence type="ECO:0000313" key="2">
    <source>
        <dbReference type="EMBL" id="AJQ94245.1"/>
    </source>
</evidence>
<dbReference type="RefSeq" id="WP_044616815.1">
    <property type="nucleotide sequence ID" value="NZ_CP007142.1"/>
</dbReference>